<dbReference type="GO" id="GO:0043409">
    <property type="term" value="P:negative regulation of MAPK cascade"/>
    <property type="evidence" value="ECO:0007669"/>
    <property type="project" value="TreeGrafter"/>
</dbReference>
<proteinExistence type="predicted"/>
<dbReference type="PANTHER" id="PTHR45682">
    <property type="entry name" value="AGAP008228-PA"/>
    <property type="match status" value="1"/>
</dbReference>
<protein>
    <submittedName>
        <fullName evidence="1">Uncharacterized protein</fullName>
    </submittedName>
</protein>
<dbReference type="SUPFAM" id="SSF52799">
    <property type="entry name" value="(Phosphotyrosine protein) phosphatases II"/>
    <property type="match status" value="1"/>
</dbReference>
<dbReference type="InterPro" id="IPR029021">
    <property type="entry name" value="Prot-tyrosine_phosphatase-like"/>
</dbReference>
<dbReference type="Proteomes" id="UP001292094">
    <property type="component" value="Unassembled WGS sequence"/>
</dbReference>
<dbReference type="GO" id="GO:0005737">
    <property type="term" value="C:cytoplasm"/>
    <property type="evidence" value="ECO:0007669"/>
    <property type="project" value="TreeGrafter"/>
</dbReference>
<dbReference type="AlphaFoldDB" id="A0AAE1TJC0"/>
<organism evidence="1 2">
    <name type="scientific">Petrolisthes manimaculis</name>
    <dbReference type="NCBI Taxonomy" id="1843537"/>
    <lineage>
        <taxon>Eukaryota</taxon>
        <taxon>Metazoa</taxon>
        <taxon>Ecdysozoa</taxon>
        <taxon>Arthropoda</taxon>
        <taxon>Crustacea</taxon>
        <taxon>Multicrustacea</taxon>
        <taxon>Malacostraca</taxon>
        <taxon>Eumalacostraca</taxon>
        <taxon>Eucarida</taxon>
        <taxon>Decapoda</taxon>
        <taxon>Pleocyemata</taxon>
        <taxon>Anomura</taxon>
        <taxon>Galatheoidea</taxon>
        <taxon>Porcellanidae</taxon>
        <taxon>Petrolisthes</taxon>
    </lineage>
</organism>
<accession>A0AAE1TJC0</accession>
<dbReference type="EMBL" id="JAWZYT010006933">
    <property type="protein sequence ID" value="KAK4287312.1"/>
    <property type="molecule type" value="Genomic_DNA"/>
</dbReference>
<evidence type="ECO:0000313" key="2">
    <source>
        <dbReference type="Proteomes" id="UP001292094"/>
    </source>
</evidence>
<keyword evidence="2" id="KW-1185">Reference proteome</keyword>
<dbReference type="Gene3D" id="3.90.190.10">
    <property type="entry name" value="Protein tyrosine phosphatase superfamily"/>
    <property type="match status" value="1"/>
</dbReference>
<gene>
    <name evidence="1" type="ORF">Pmani_039611</name>
</gene>
<reference evidence="1" key="1">
    <citation type="submission" date="2023-11" db="EMBL/GenBank/DDBJ databases">
        <title>Genome assemblies of two species of porcelain crab, Petrolisthes cinctipes and Petrolisthes manimaculis (Anomura: Porcellanidae).</title>
        <authorList>
            <person name="Angst P."/>
        </authorList>
    </citation>
    <scope>NUCLEOTIDE SEQUENCE</scope>
    <source>
        <strain evidence="1">PB745_02</strain>
        <tissue evidence="1">Gill</tissue>
    </source>
</reference>
<dbReference type="GO" id="GO:0008138">
    <property type="term" value="F:protein tyrosine/serine/threonine phosphatase activity"/>
    <property type="evidence" value="ECO:0007669"/>
    <property type="project" value="InterPro"/>
</dbReference>
<dbReference type="PANTHER" id="PTHR45682:SF5">
    <property type="entry name" value="DUAL SPECIFICITY PROTEIN PHOSPHATASE"/>
    <property type="match status" value="1"/>
</dbReference>
<name>A0AAE1TJC0_9EUCA</name>
<dbReference type="InterPro" id="IPR020405">
    <property type="entry name" value="Atypical_DUSP_subfamA"/>
</dbReference>
<dbReference type="GO" id="GO:0033549">
    <property type="term" value="F:MAP kinase phosphatase activity"/>
    <property type="evidence" value="ECO:0007669"/>
    <property type="project" value="TreeGrafter"/>
</dbReference>
<comment type="caution">
    <text evidence="1">The sequence shown here is derived from an EMBL/GenBank/DDBJ whole genome shotgun (WGS) entry which is preliminary data.</text>
</comment>
<sequence length="179" mass="20331">MICSHFINSRSQSITGDMGKRCLHDLGYEWKWKKSIKGMGCWVLTKVPNLNEKIKQVRAKSLPPDLYQEERDQELMTTAADLVAAAELVNKAMKKYRTGIISPPLKEVYPGVLIGSRFAVKHLEILQENGVTAVLNIAEGKGYGMVEKYDQYFQEGNINHYLGFSTEDYPSSEISIHFR</sequence>
<evidence type="ECO:0000313" key="1">
    <source>
        <dbReference type="EMBL" id="KAK4287312.1"/>
    </source>
</evidence>